<gene>
    <name evidence="2" type="ORF">E2C06_23805</name>
</gene>
<dbReference type="InterPro" id="IPR029045">
    <property type="entry name" value="ClpP/crotonase-like_dom_sf"/>
</dbReference>
<evidence type="ECO:0008006" key="4">
    <source>
        <dbReference type="Google" id="ProtNLM"/>
    </source>
</evidence>
<reference evidence="2 3" key="1">
    <citation type="journal article" date="2016" name="J. Microbiol.">
        <title>Dankookia rubra gen. nov., sp. nov., an alphaproteobacterium isolated from sediment of a shallow stream.</title>
        <authorList>
            <person name="Kim W.H."/>
            <person name="Kim D.H."/>
            <person name="Kang K."/>
            <person name="Ahn T.Y."/>
        </authorList>
    </citation>
    <scope>NUCLEOTIDE SEQUENCE [LARGE SCALE GENOMIC DNA]</scope>
    <source>
        <strain evidence="2 3">JCM30602</strain>
    </source>
</reference>
<dbReference type="Proteomes" id="UP000295096">
    <property type="component" value="Unassembled WGS sequence"/>
</dbReference>
<dbReference type="Pfam" id="PF00378">
    <property type="entry name" value="ECH_1"/>
    <property type="match status" value="1"/>
</dbReference>
<evidence type="ECO:0000256" key="1">
    <source>
        <dbReference type="SAM" id="Coils"/>
    </source>
</evidence>
<dbReference type="Gene3D" id="3.90.226.10">
    <property type="entry name" value="2-enoyl-CoA Hydratase, Chain A, domain 1"/>
    <property type="match status" value="1"/>
</dbReference>
<dbReference type="GO" id="GO:0006635">
    <property type="term" value="P:fatty acid beta-oxidation"/>
    <property type="evidence" value="ECO:0007669"/>
    <property type="project" value="TreeGrafter"/>
</dbReference>
<accession>A0A4R5QAI9</accession>
<evidence type="ECO:0000313" key="3">
    <source>
        <dbReference type="Proteomes" id="UP000295096"/>
    </source>
</evidence>
<organism evidence="2 3">
    <name type="scientific">Dankookia rubra</name>
    <dbReference type="NCBI Taxonomy" id="1442381"/>
    <lineage>
        <taxon>Bacteria</taxon>
        <taxon>Pseudomonadati</taxon>
        <taxon>Pseudomonadota</taxon>
        <taxon>Alphaproteobacteria</taxon>
        <taxon>Acetobacterales</taxon>
        <taxon>Roseomonadaceae</taxon>
        <taxon>Dankookia</taxon>
    </lineage>
</organism>
<dbReference type="AlphaFoldDB" id="A0A4R5QAI9"/>
<dbReference type="GO" id="GO:0003824">
    <property type="term" value="F:catalytic activity"/>
    <property type="evidence" value="ECO:0007669"/>
    <property type="project" value="UniProtKB-ARBA"/>
</dbReference>
<sequence length="173" mass="18692">MADLKFNRDGLVATLTLNWPERLNAFSDEMLRELMAALEELEDLEELAADTAIGAIVLTDAGRAFCAGGDMKAMVIRAVRTQEQRIDDLLWKQRIPLALKQHLKPMINGSAFGAGFGIALACDLSLAADSAKFGTAFVKIAFSGDFGGTYTLTHLLGTAKVRELYPLGDILTA</sequence>
<comment type="caution">
    <text evidence="2">The sequence shown here is derived from an EMBL/GenBank/DDBJ whole genome shotgun (WGS) entry which is preliminary data.</text>
</comment>
<keyword evidence="3" id="KW-1185">Reference proteome</keyword>
<proteinExistence type="predicted"/>
<evidence type="ECO:0000313" key="2">
    <source>
        <dbReference type="EMBL" id="TDH60074.1"/>
    </source>
</evidence>
<dbReference type="CDD" id="cd06558">
    <property type="entry name" value="crotonase-like"/>
    <property type="match status" value="1"/>
</dbReference>
<dbReference type="OrthoDB" id="9781757at2"/>
<protein>
    <recommendedName>
        <fullName evidence="4">Enoyl-CoA hydratase/isomerase family protein</fullName>
    </recommendedName>
</protein>
<dbReference type="PANTHER" id="PTHR11941">
    <property type="entry name" value="ENOYL-COA HYDRATASE-RELATED"/>
    <property type="match status" value="1"/>
</dbReference>
<name>A0A4R5QAI9_9PROT</name>
<feature type="coiled-coil region" evidence="1">
    <location>
        <begin position="24"/>
        <end position="51"/>
    </location>
</feature>
<dbReference type="SUPFAM" id="SSF52096">
    <property type="entry name" value="ClpP/crotonase"/>
    <property type="match status" value="1"/>
</dbReference>
<keyword evidence="1" id="KW-0175">Coiled coil</keyword>
<dbReference type="EMBL" id="SMSJ01000045">
    <property type="protein sequence ID" value="TDH60074.1"/>
    <property type="molecule type" value="Genomic_DNA"/>
</dbReference>
<dbReference type="PANTHER" id="PTHR11941:SF133">
    <property type="entry name" value="1,2-EPOXYPHENYLACETYL-COA ISOMERASE"/>
    <property type="match status" value="1"/>
</dbReference>
<dbReference type="InterPro" id="IPR001753">
    <property type="entry name" value="Enoyl-CoA_hydra/iso"/>
</dbReference>